<evidence type="ECO:0000313" key="6">
    <source>
        <dbReference type="EMBL" id="EOS57999.1"/>
    </source>
</evidence>
<keyword evidence="3" id="KW-0238">DNA-binding</keyword>
<keyword evidence="2" id="KW-0805">Transcription regulation</keyword>
<evidence type="ECO:0000256" key="4">
    <source>
        <dbReference type="ARBA" id="ARBA00023163"/>
    </source>
</evidence>
<dbReference type="PANTHER" id="PTHR30126">
    <property type="entry name" value="HTH-TYPE TRANSCRIPTIONAL REGULATOR"/>
    <property type="match status" value="1"/>
</dbReference>
<comment type="caution">
    <text evidence="6">The sequence shown here is derived from an EMBL/GenBank/DDBJ whole genome shotgun (WGS) entry which is preliminary data.</text>
</comment>
<dbReference type="Pfam" id="PF03466">
    <property type="entry name" value="LysR_substrate"/>
    <property type="match status" value="1"/>
</dbReference>
<dbReference type="GO" id="GO:0003700">
    <property type="term" value="F:DNA-binding transcription factor activity"/>
    <property type="evidence" value="ECO:0007669"/>
    <property type="project" value="InterPro"/>
</dbReference>
<dbReference type="PRINTS" id="PR00039">
    <property type="entry name" value="HTHLYSR"/>
</dbReference>
<dbReference type="Gene3D" id="3.40.190.290">
    <property type="match status" value="1"/>
</dbReference>
<feature type="domain" description="HTH lysR-type" evidence="5">
    <location>
        <begin position="66"/>
        <end position="123"/>
    </location>
</feature>
<dbReference type="InterPro" id="IPR005119">
    <property type="entry name" value="LysR_subst-bd"/>
</dbReference>
<dbReference type="FunFam" id="1.10.10.10:FF:000001">
    <property type="entry name" value="LysR family transcriptional regulator"/>
    <property type="match status" value="1"/>
</dbReference>
<dbReference type="InterPro" id="IPR036388">
    <property type="entry name" value="WH-like_DNA-bd_sf"/>
</dbReference>
<dbReference type="GO" id="GO:0000976">
    <property type="term" value="F:transcription cis-regulatory region binding"/>
    <property type="evidence" value="ECO:0007669"/>
    <property type="project" value="TreeGrafter"/>
</dbReference>
<dbReference type="NCBIfam" id="NF040786">
    <property type="entry name" value="LysR_Sec_metab"/>
    <property type="match status" value="1"/>
</dbReference>
<evidence type="ECO:0000256" key="1">
    <source>
        <dbReference type="ARBA" id="ARBA00009437"/>
    </source>
</evidence>
<dbReference type="Proteomes" id="UP000019598">
    <property type="component" value="Unassembled WGS sequence"/>
</dbReference>
<comment type="similarity">
    <text evidence="1">Belongs to the LysR transcriptional regulatory family.</text>
</comment>
<gene>
    <name evidence="6" type="ORF">C812_01049</name>
</gene>
<dbReference type="Gene3D" id="1.10.10.10">
    <property type="entry name" value="Winged helix-like DNA-binding domain superfamily/Winged helix DNA-binding domain"/>
    <property type="match status" value="1"/>
</dbReference>
<dbReference type="PANTHER" id="PTHR30126:SF39">
    <property type="entry name" value="HTH-TYPE TRANSCRIPTIONAL REGULATOR CYSL"/>
    <property type="match status" value="1"/>
</dbReference>
<dbReference type="PATRIC" id="fig|1235795.3.peg.1006"/>
<dbReference type="InterPro" id="IPR036390">
    <property type="entry name" value="WH_DNA-bd_sf"/>
</dbReference>
<sequence length="364" mass="40544">MILLNLPLLSKRDNGAKEAHKTIYKRVFLILHQIHGTGTLCSWGEHAIVNGELCNGEKGECRTMALNYHQLHIFYTVAQRGSFSAAAQALHMTQPAVTMQIQSLEDYFGTKLLIRSTKRIELTEAGQTLMPFARQSVELIRETEQAMSRHTSMLEGRLQLGSSLTIGEYVLPRLLGPFGQRYPHISIVMKVINTTQIIEEILNHQLNFGLVEAPVQHPDLVSEPVMEDELKLIVPAGHPLSGRRSVTVEEAIHYPFVLREKGSGTRQVMEDELRRCGVDINQLRTVMELGSTGAVKSAVEAGIGITIISPSSVKHEQALGLLEVLDIEGLSFKRMFYSIHLKSTLLPVTAVTFLTFLRENSQTA</sequence>
<dbReference type="CDD" id="cd08420">
    <property type="entry name" value="PBP2_CysL_like"/>
    <property type="match status" value="1"/>
</dbReference>
<dbReference type="SUPFAM" id="SSF46785">
    <property type="entry name" value="Winged helix' DNA-binding domain"/>
    <property type="match status" value="1"/>
</dbReference>
<accession>R9LGT7</accession>
<proteinExistence type="inferred from homology"/>
<dbReference type="InterPro" id="IPR047788">
    <property type="entry name" value="LysR-like_Sec_metab"/>
</dbReference>
<protein>
    <recommendedName>
        <fullName evidence="5">HTH lysR-type domain-containing protein</fullName>
    </recommendedName>
</protein>
<evidence type="ECO:0000256" key="2">
    <source>
        <dbReference type="ARBA" id="ARBA00023015"/>
    </source>
</evidence>
<reference evidence="6 7" key="1">
    <citation type="submission" date="2013-04" db="EMBL/GenBank/DDBJ databases">
        <title>The Genome Sequence of Paenibacillus barengoltzii G22.</title>
        <authorList>
            <consortium name="The Broad Institute Genomics Platform"/>
            <consortium name="The Broad Institute Genome Sequencing Center for Infectious Disease"/>
            <person name="Earl A."/>
            <person name="Xavier R."/>
            <person name="Elson C."/>
            <person name="Duck W."/>
            <person name="Walker B."/>
            <person name="Young S."/>
            <person name="Zeng Q."/>
            <person name="Gargeya S."/>
            <person name="Fitzgerald M."/>
            <person name="Haas B."/>
            <person name="Abouelleil A."/>
            <person name="Allen A.W."/>
            <person name="Alvarado L."/>
            <person name="Arachchi H.M."/>
            <person name="Berlin A.M."/>
            <person name="Chapman S.B."/>
            <person name="Gainer-Dewar J."/>
            <person name="Goldberg J."/>
            <person name="Griggs A."/>
            <person name="Gujja S."/>
            <person name="Hansen M."/>
            <person name="Howarth C."/>
            <person name="Imamovic A."/>
            <person name="Ireland A."/>
            <person name="Larimer J."/>
            <person name="McCowan C."/>
            <person name="Murphy C."/>
            <person name="Pearson M."/>
            <person name="Poon T.W."/>
            <person name="Priest M."/>
            <person name="Roberts A."/>
            <person name="Saif S."/>
            <person name="Shea T."/>
            <person name="Sisk P."/>
            <person name="Sykes S."/>
            <person name="Wortman J."/>
            <person name="Nusbaum C."/>
            <person name="Birren B."/>
        </authorList>
    </citation>
    <scope>NUCLEOTIDE SEQUENCE [LARGE SCALE GENOMIC DNA]</scope>
    <source>
        <strain evidence="6 7">G22</strain>
    </source>
</reference>
<dbReference type="SUPFAM" id="SSF53850">
    <property type="entry name" value="Periplasmic binding protein-like II"/>
    <property type="match status" value="1"/>
</dbReference>
<dbReference type="AlphaFoldDB" id="R9LGT7"/>
<dbReference type="InterPro" id="IPR000847">
    <property type="entry name" value="LysR_HTH_N"/>
</dbReference>
<dbReference type="PROSITE" id="PS50931">
    <property type="entry name" value="HTH_LYSR"/>
    <property type="match status" value="1"/>
</dbReference>
<dbReference type="Pfam" id="PF00126">
    <property type="entry name" value="HTH_1"/>
    <property type="match status" value="1"/>
</dbReference>
<name>R9LGT7_9BACL</name>
<dbReference type="STRING" id="1235795.C812_01049"/>
<organism evidence="6 7">
    <name type="scientific">Paenibacillus barengoltzii G22</name>
    <dbReference type="NCBI Taxonomy" id="1235795"/>
    <lineage>
        <taxon>Bacteria</taxon>
        <taxon>Bacillati</taxon>
        <taxon>Bacillota</taxon>
        <taxon>Bacilli</taxon>
        <taxon>Bacillales</taxon>
        <taxon>Paenibacillaceae</taxon>
        <taxon>Paenibacillus</taxon>
    </lineage>
</organism>
<dbReference type="HOGENOM" id="CLU_039613_6_1_9"/>
<keyword evidence="4" id="KW-0804">Transcription</keyword>
<evidence type="ECO:0000259" key="5">
    <source>
        <dbReference type="PROSITE" id="PS50931"/>
    </source>
</evidence>
<evidence type="ECO:0000256" key="3">
    <source>
        <dbReference type="ARBA" id="ARBA00023125"/>
    </source>
</evidence>
<evidence type="ECO:0000313" key="7">
    <source>
        <dbReference type="Proteomes" id="UP000019598"/>
    </source>
</evidence>
<dbReference type="EMBL" id="ASSZ01000011">
    <property type="protein sequence ID" value="EOS57999.1"/>
    <property type="molecule type" value="Genomic_DNA"/>
</dbReference>